<dbReference type="InterPro" id="IPR015424">
    <property type="entry name" value="PyrdxlP-dep_Trfase"/>
</dbReference>
<dbReference type="PANTHER" id="PTHR46383">
    <property type="entry name" value="ASPARTATE AMINOTRANSFERASE"/>
    <property type="match status" value="1"/>
</dbReference>
<dbReference type="EC" id="2.6.1.-" evidence="6"/>
<evidence type="ECO:0000256" key="1">
    <source>
        <dbReference type="ARBA" id="ARBA00001933"/>
    </source>
</evidence>
<evidence type="ECO:0000256" key="5">
    <source>
        <dbReference type="ARBA" id="ARBA00022898"/>
    </source>
</evidence>
<name>A0ABR5TAN6_9BURK</name>
<reference evidence="8 9" key="1">
    <citation type="submission" date="2015-11" db="EMBL/GenBank/DDBJ databases">
        <authorList>
            <person name="Sahl J."/>
            <person name="Wagner D."/>
            <person name="Keim P."/>
        </authorList>
    </citation>
    <scope>NUCLEOTIDE SEQUENCE [LARGE SCALE GENOMIC DNA]</scope>
    <source>
        <strain evidence="8 9">BDU18</strain>
    </source>
</reference>
<comment type="similarity">
    <text evidence="2 6">Belongs to the class-I pyridoxal-phosphate-dependent aminotransferase family.</text>
</comment>
<evidence type="ECO:0000313" key="8">
    <source>
        <dbReference type="EMBL" id="KWZ42068.1"/>
    </source>
</evidence>
<sequence>MQTKRISSDVFPTALNPVLVDMDVYASKAISLRAKADPQIANLSFGEPVFGPPAHLLDDIAREDLSLNAFLDASKRYENPRGSLALREAIAGWYRDRYGLLLDPEREIMATHGGVEAIALALLVTSAPGDPVIVSDPSYQLYARAVATLDRVPRRLRREPAQHEYANSLADDALFAGAKAFIVNSPENPTGYVASGEDWRRIAEVADKHGTWVIHDEVYDVMHFERPHAPANTFEPLARNAILINSFSKKFGLPGLRIGWMVAPAHVIDQAAKAHDYLYLGVNIQYERIATRVIGDPKRDGWLAQTVADLRARNVAALERLSSDAGYRWTRRPLGAMFLFPDVSGYYERLPAAFRRSGVPIGDEVARFLLEARKVAVVPGSAYGKLGDNHVRLVLCTQQQAFEQALERMRHTA</sequence>
<comment type="cofactor">
    <cofactor evidence="1 6">
        <name>pyridoxal 5'-phosphate</name>
        <dbReference type="ChEBI" id="CHEBI:597326"/>
    </cofactor>
</comment>
<dbReference type="InterPro" id="IPR004839">
    <property type="entry name" value="Aminotransferase_I/II_large"/>
</dbReference>
<proteinExistence type="inferred from homology"/>
<dbReference type="SUPFAM" id="SSF53383">
    <property type="entry name" value="PLP-dependent transferases"/>
    <property type="match status" value="1"/>
</dbReference>
<dbReference type="Gene3D" id="3.40.640.10">
    <property type="entry name" value="Type I PLP-dependent aspartate aminotransferase-like (Major domain)"/>
    <property type="match status" value="1"/>
</dbReference>
<dbReference type="PROSITE" id="PS00105">
    <property type="entry name" value="AA_TRANSFER_CLASS_1"/>
    <property type="match status" value="1"/>
</dbReference>
<organism evidence="8 9">
    <name type="scientific">Burkholderia savannae</name>
    <dbReference type="NCBI Taxonomy" id="1637837"/>
    <lineage>
        <taxon>Bacteria</taxon>
        <taxon>Pseudomonadati</taxon>
        <taxon>Pseudomonadota</taxon>
        <taxon>Betaproteobacteria</taxon>
        <taxon>Burkholderiales</taxon>
        <taxon>Burkholderiaceae</taxon>
        <taxon>Burkholderia</taxon>
        <taxon>pseudomallei group</taxon>
    </lineage>
</organism>
<dbReference type="RefSeq" id="WP_060821553.1">
    <property type="nucleotide sequence ID" value="NZ_LNJQ01000001.1"/>
</dbReference>
<dbReference type="CDD" id="cd00609">
    <property type="entry name" value="AAT_like"/>
    <property type="match status" value="1"/>
</dbReference>
<feature type="domain" description="Aminotransferase class I/classII large" evidence="7">
    <location>
        <begin position="40"/>
        <end position="408"/>
    </location>
</feature>
<dbReference type="GO" id="GO:0008483">
    <property type="term" value="F:transaminase activity"/>
    <property type="evidence" value="ECO:0007669"/>
    <property type="project" value="UniProtKB-KW"/>
</dbReference>
<keyword evidence="4 6" id="KW-0808">Transferase</keyword>
<evidence type="ECO:0000259" key="7">
    <source>
        <dbReference type="Pfam" id="PF00155"/>
    </source>
</evidence>
<keyword evidence="5" id="KW-0663">Pyridoxal phosphate</keyword>
<accession>A0ABR5TAN6</accession>
<evidence type="ECO:0000313" key="9">
    <source>
        <dbReference type="Proteomes" id="UP000070255"/>
    </source>
</evidence>
<evidence type="ECO:0000256" key="6">
    <source>
        <dbReference type="RuleBase" id="RU000481"/>
    </source>
</evidence>
<keyword evidence="9" id="KW-1185">Reference proteome</keyword>
<protein>
    <recommendedName>
        <fullName evidence="6">Aminotransferase</fullName>
        <ecNumber evidence="6">2.6.1.-</ecNumber>
    </recommendedName>
</protein>
<gene>
    <name evidence="8" type="ORF">WS72_03685</name>
</gene>
<dbReference type="PANTHER" id="PTHR46383:SF2">
    <property type="entry name" value="AMINOTRANSFERASE"/>
    <property type="match status" value="1"/>
</dbReference>
<evidence type="ECO:0000256" key="3">
    <source>
        <dbReference type="ARBA" id="ARBA00022576"/>
    </source>
</evidence>
<dbReference type="EMBL" id="LNJQ01000001">
    <property type="protein sequence ID" value="KWZ42068.1"/>
    <property type="molecule type" value="Genomic_DNA"/>
</dbReference>
<dbReference type="Pfam" id="PF00155">
    <property type="entry name" value="Aminotran_1_2"/>
    <property type="match status" value="1"/>
</dbReference>
<dbReference type="InterPro" id="IPR015421">
    <property type="entry name" value="PyrdxlP-dep_Trfase_major"/>
</dbReference>
<evidence type="ECO:0000256" key="4">
    <source>
        <dbReference type="ARBA" id="ARBA00022679"/>
    </source>
</evidence>
<evidence type="ECO:0000256" key="2">
    <source>
        <dbReference type="ARBA" id="ARBA00007441"/>
    </source>
</evidence>
<dbReference type="InterPro" id="IPR050596">
    <property type="entry name" value="AspAT/PAT-like"/>
</dbReference>
<keyword evidence="3 6" id="KW-0032">Aminotransferase</keyword>
<comment type="caution">
    <text evidence="8">The sequence shown here is derived from an EMBL/GenBank/DDBJ whole genome shotgun (WGS) entry which is preliminary data.</text>
</comment>
<dbReference type="Proteomes" id="UP000070255">
    <property type="component" value="Unassembled WGS sequence"/>
</dbReference>
<dbReference type="InterPro" id="IPR004838">
    <property type="entry name" value="NHTrfase_class1_PyrdxlP-BS"/>
</dbReference>